<dbReference type="PANTHER" id="PTHR13318">
    <property type="entry name" value="PARTNER OF PAIRED, ISOFORM B-RELATED"/>
    <property type="match status" value="1"/>
</dbReference>
<dbReference type="Pfam" id="PF13516">
    <property type="entry name" value="LRR_6"/>
    <property type="match status" value="1"/>
</dbReference>
<dbReference type="InterPro" id="IPR032675">
    <property type="entry name" value="LRR_dom_sf"/>
</dbReference>
<dbReference type="GO" id="GO:0019005">
    <property type="term" value="C:SCF ubiquitin ligase complex"/>
    <property type="evidence" value="ECO:0007669"/>
    <property type="project" value="TreeGrafter"/>
</dbReference>
<dbReference type="Gene3D" id="1.20.1280.50">
    <property type="match status" value="1"/>
</dbReference>
<dbReference type="Pfam" id="PF00646">
    <property type="entry name" value="F-box"/>
    <property type="match status" value="1"/>
</dbReference>
<dbReference type="Pfam" id="PF25372">
    <property type="entry name" value="DUF7885"/>
    <property type="match status" value="1"/>
</dbReference>
<dbReference type="SMART" id="SM00367">
    <property type="entry name" value="LRR_CC"/>
    <property type="match status" value="12"/>
</dbReference>
<dbReference type="OrthoDB" id="550575at2759"/>
<dbReference type="InterPro" id="IPR006553">
    <property type="entry name" value="Leu-rich_rpt_Cys-con_subtyp"/>
</dbReference>
<protein>
    <recommendedName>
        <fullName evidence="1">F-box domain-containing protein</fullName>
    </recommendedName>
</protein>
<reference evidence="4 5" key="1">
    <citation type="journal article" date="2020" name="Nat. Food">
        <title>A phased Vanilla planifolia genome enables genetic improvement of flavour and production.</title>
        <authorList>
            <person name="Hasing T."/>
            <person name="Tang H."/>
            <person name="Brym M."/>
            <person name="Khazi F."/>
            <person name="Huang T."/>
            <person name="Chambers A.H."/>
        </authorList>
    </citation>
    <scope>NUCLEOTIDE SEQUENCE [LARGE SCALE GENOMIC DNA]</scope>
    <source>
        <tissue evidence="2">Leaf</tissue>
    </source>
</reference>
<organism evidence="2 4">
    <name type="scientific">Vanilla planifolia</name>
    <name type="common">Vanilla</name>
    <dbReference type="NCBI Taxonomy" id="51239"/>
    <lineage>
        <taxon>Eukaryota</taxon>
        <taxon>Viridiplantae</taxon>
        <taxon>Streptophyta</taxon>
        <taxon>Embryophyta</taxon>
        <taxon>Tracheophyta</taxon>
        <taxon>Spermatophyta</taxon>
        <taxon>Magnoliopsida</taxon>
        <taxon>Liliopsida</taxon>
        <taxon>Asparagales</taxon>
        <taxon>Orchidaceae</taxon>
        <taxon>Vanilloideae</taxon>
        <taxon>Vanilleae</taxon>
        <taxon>Vanilla</taxon>
    </lineage>
</organism>
<comment type="caution">
    <text evidence="2">The sequence shown here is derived from an EMBL/GenBank/DDBJ whole genome shotgun (WGS) entry which is preliminary data.</text>
</comment>
<evidence type="ECO:0000313" key="3">
    <source>
        <dbReference type="EMBL" id="KAG0502313.1"/>
    </source>
</evidence>
<sequence length="599" mass="64045">MKTAALLKKQKPSSIDALPDECLFEILRRLPRSRERCIAACVSKRWLMLLSSIKSSEFVGDHKGSKTLPDLNCTEPWELDQDISFESCGQLMRCLEAEEANDVRLAAIAVCASEGSGLNKLTIRGGNSTCKVTDLGLSAVGRCCSSLSALSMWRLPLVSDVGLMAIADGCSNLENIDFSHCRSISDKGLIAIAKKCPNLVSVTIDSCPGISNDGLQAVGRYCSKLLSISVKDCPLVGDKGISSLVASSSSSLMKIKLQNVNVSDLSLAVIGHYGKAVTDISLTALQNVTERGFWVMGNALNMVSLTSCTVSCCPGLTDLGLEAMAKGCPLLKHLCVRRSSNLSDAGLKSVSLFARMLEGLQLEECNRITLKGVLDGLLSCNARFRSLVMIKCLGIRDIAYYPQELPTCRSLRSLTIRGCPGFTSSSLAVVGKICPNLCQIDISGLVGVTDSGILPLIETSESRLVKVNLEGCVSLSDASISSLVKSHGSTLKFLNLDGCVKITDRSLLAISANCSVLKDLDVSRCSVTDFGVAAIASSEKLNLRTLSLAGCYAVTKRSLSFLGKMKESLEGLNLQQCKLINAHGIGSLEEKLWWCDIIS</sequence>
<dbReference type="EMBL" id="JADCNL010000001">
    <property type="protein sequence ID" value="KAG0498062.1"/>
    <property type="molecule type" value="Genomic_DNA"/>
</dbReference>
<dbReference type="SMART" id="SM00256">
    <property type="entry name" value="FBOX"/>
    <property type="match status" value="1"/>
</dbReference>
<evidence type="ECO:0000259" key="1">
    <source>
        <dbReference type="SMART" id="SM00256"/>
    </source>
</evidence>
<dbReference type="EMBL" id="JADCNM010000001">
    <property type="protein sequence ID" value="KAG0502313.1"/>
    <property type="molecule type" value="Genomic_DNA"/>
</dbReference>
<gene>
    <name evidence="3" type="ORF">HPP92_002385</name>
    <name evidence="2" type="ORF">HPP92_002753</name>
</gene>
<keyword evidence="4" id="KW-1185">Reference proteome</keyword>
<evidence type="ECO:0000313" key="2">
    <source>
        <dbReference type="EMBL" id="KAG0498062.1"/>
    </source>
</evidence>
<dbReference type="SUPFAM" id="SSF52047">
    <property type="entry name" value="RNI-like"/>
    <property type="match status" value="2"/>
</dbReference>
<proteinExistence type="predicted"/>
<evidence type="ECO:0000313" key="5">
    <source>
        <dbReference type="Proteomes" id="UP000639772"/>
    </source>
</evidence>
<dbReference type="SUPFAM" id="SSF81383">
    <property type="entry name" value="F-box domain"/>
    <property type="match status" value="1"/>
</dbReference>
<dbReference type="FunFam" id="3.80.10.10:FF:000595">
    <property type="entry name" value="EIN3-binding F-box protein 1"/>
    <property type="match status" value="1"/>
</dbReference>
<dbReference type="FunFam" id="3.80.10.10:FF:000473">
    <property type="entry name" value="EIN3-binding F-box protein 1"/>
    <property type="match status" value="1"/>
</dbReference>
<feature type="domain" description="F-box" evidence="1">
    <location>
        <begin position="18"/>
        <end position="59"/>
    </location>
</feature>
<dbReference type="InterPro" id="IPR057207">
    <property type="entry name" value="FBXL15_LRR"/>
</dbReference>
<dbReference type="PANTHER" id="PTHR13318:SF173">
    <property type="entry name" value="OS06G0605900 PROTEIN"/>
    <property type="match status" value="1"/>
</dbReference>
<dbReference type="AlphaFoldDB" id="A0A835S6Y2"/>
<name>A0A835S6Y2_VANPL</name>
<evidence type="ECO:0000313" key="4">
    <source>
        <dbReference type="Proteomes" id="UP000636800"/>
    </source>
</evidence>
<dbReference type="InterPro" id="IPR001810">
    <property type="entry name" value="F-box_dom"/>
</dbReference>
<dbReference type="GO" id="GO:0031146">
    <property type="term" value="P:SCF-dependent proteasomal ubiquitin-dependent protein catabolic process"/>
    <property type="evidence" value="ECO:0007669"/>
    <property type="project" value="TreeGrafter"/>
</dbReference>
<dbReference type="Gene3D" id="3.80.10.10">
    <property type="entry name" value="Ribonuclease Inhibitor"/>
    <property type="match status" value="4"/>
</dbReference>
<dbReference type="InterPro" id="IPR001611">
    <property type="entry name" value="Leu-rich_rpt"/>
</dbReference>
<dbReference type="InterPro" id="IPR036047">
    <property type="entry name" value="F-box-like_dom_sf"/>
</dbReference>
<accession>A0A835S6Y2</accession>
<dbReference type="Proteomes" id="UP000636800">
    <property type="component" value="Chromosome 1"/>
</dbReference>
<dbReference type="Proteomes" id="UP000639772">
    <property type="component" value="Chromosome 1"/>
</dbReference>